<evidence type="ECO:0000313" key="2">
    <source>
        <dbReference type="Proteomes" id="UP000236546"/>
    </source>
</evidence>
<proteinExistence type="predicted"/>
<accession>A0A2K0TGV6</accession>
<dbReference type="AlphaFoldDB" id="A0A2K0TGV6"/>
<organism evidence="1 2">
    <name type="scientific">Trichoderma gamsii</name>
    <dbReference type="NCBI Taxonomy" id="398673"/>
    <lineage>
        <taxon>Eukaryota</taxon>
        <taxon>Fungi</taxon>
        <taxon>Dikarya</taxon>
        <taxon>Ascomycota</taxon>
        <taxon>Pezizomycotina</taxon>
        <taxon>Sordariomycetes</taxon>
        <taxon>Hypocreomycetidae</taxon>
        <taxon>Hypocreales</taxon>
        <taxon>Hypocreaceae</taxon>
        <taxon>Trichoderma</taxon>
    </lineage>
</organism>
<comment type="caution">
    <text evidence="1">The sequence shown here is derived from an EMBL/GenBank/DDBJ whole genome shotgun (WGS) entry which is preliminary data.</text>
</comment>
<name>A0A2K0TGV6_9HYPO</name>
<dbReference type="Proteomes" id="UP000236546">
    <property type="component" value="Unassembled WGS sequence"/>
</dbReference>
<sequence length="221" mass="25010">MVYMATQLVLRWQEEYQESLKDKKNYDKAIRLALASLGMLREAFQQRSELAVASQLPIIESNLGLTLNTHTGHGAPAETDIYVRDQESLLDAFIKLFATGEEVQAGRLNNMVSGVLTLLETASGNRQQELERAVKRRIDEADRLTNRKERKRQLISISRTLLVLLEKALIAEERNMVIISKLEASLQYLAESLPKLTDTAELAQYGKAIEYLNSTHEQAVH</sequence>
<gene>
    <name evidence="1" type="ORF">TGAMA5MH_03564</name>
</gene>
<reference evidence="1 2" key="1">
    <citation type="submission" date="2017-02" db="EMBL/GenBank/DDBJ databases">
        <title>Genomes of Trichoderma spp. with biocontrol activity.</title>
        <authorList>
            <person name="Gardiner D."/>
            <person name="Kazan K."/>
            <person name="Vos C."/>
            <person name="Harvey P."/>
        </authorList>
    </citation>
    <scope>NUCLEOTIDE SEQUENCE [LARGE SCALE GENOMIC DNA]</scope>
    <source>
        <strain evidence="1 2">A5MH</strain>
    </source>
</reference>
<evidence type="ECO:0000313" key="1">
    <source>
        <dbReference type="EMBL" id="PNP44755.1"/>
    </source>
</evidence>
<dbReference type="EMBL" id="MTYH01000028">
    <property type="protein sequence ID" value="PNP44755.1"/>
    <property type="molecule type" value="Genomic_DNA"/>
</dbReference>
<protein>
    <submittedName>
        <fullName evidence="1">Uncharacterized protein</fullName>
    </submittedName>
</protein>